<evidence type="ECO:0000313" key="1">
    <source>
        <dbReference type="EnsemblPlants" id="OPUNC04G06760.1"/>
    </source>
</evidence>
<protein>
    <submittedName>
        <fullName evidence="1">Uncharacterized protein</fullName>
    </submittedName>
</protein>
<reference evidence="1" key="2">
    <citation type="submission" date="2018-05" db="EMBL/GenBank/DDBJ databases">
        <title>OpunRS2 (Oryza punctata Reference Sequence Version 2).</title>
        <authorList>
            <person name="Zhang J."/>
            <person name="Kudrna D."/>
            <person name="Lee S."/>
            <person name="Talag J."/>
            <person name="Welchert J."/>
            <person name="Wing R.A."/>
        </authorList>
    </citation>
    <scope>NUCLEOTIDE SEQUENCE [LARGE SCALE GENOMIC DNA]</scope>
</reference>
<proteinExistence type="predicted"/>
<sequence length="79" mass="8119">MVAASLRDGVGVIIDLPDKVLLLCADPSRQAIQSTLSQLDAVGFATPCGRPLVRDPITTAADDDMDAALAAIEQDASPA</sequence>
<organism evidence="1">
    <name type="scientific">Oryza punctata</name>
    <name type="common">Red rice</name>
    <dbReference type="NCBI Taxonomy" id="4537"/>
    <lineage>
        <taxon>Eukaryota</taxon>
        <taxon>Viridiplantae</taxon>
        <taxon>Streptophyta</taxon>
        <taxon>Embryophyta</taxon>
        <taxon>Tracheophyta</taxon>
        <taxon>Spermatophyta</taxon>
        <taxon>Magnoliopsida</taxon>
        <taxon>Liliopsida</taxon>
        <taxon>Poales</taxon>
        <taxon>Poaceae</taxon>
        <taxon>BOP clade</taxon>
        <taxon>Oryzoideae</taxon>
        <taxon>Oryzeae</taxon>
        <taxon>Oryzinae</taxon>
        <taxon>Oryza</taxon>
    </lineage>
</organism>
<dbReference type="AlphaFoldDB" id="A0A0E0KP75"/>
<reference evidence="1" key="1">
    <citation type="submission" date="2015-04" db="UniProtKB">
        <authorList>
            <consortium name="EnsemblPlants"/>
        </authorList>
    </citation>
    <scope>IDENTIFICATION</scope>
</reference>
<evidence type="ECO:0000313" key="2">
    <source>
        <dbReference type="Proteomes" id="UP000026962"/>
    </source>
</evidence>
<keyword evidence="2" id="KW-1185">Reference proteome</keyword>
<dbReference type="Proteomes" id="UP000026962">
    <property type="component" value="Chromosome 4"/>
</dbReference>
<accession>A0A0E0KP75</accession>
<dbReference type="EnsemblPlants" id="OPUNC04G06760.1">
    <property type="protein sequence ID" value="OPUNC04G06760.1"/>
    <property type="gene ID" value="OPUNC04G06760"/>
</dbReference>
<dbReference type="Gramene" id="OPUNC04G06760.1">
    <property type="protein sequence ID" value="OPUNC04G06760.1"/>
    <property type="gene ID" value="OPUNC04G06760"/>
</dbReference>
<dbReference type="HOGENOM" id="CLU_2610211_0_0_1"/>
<name>A0A0E0KP75_ORYPU</name>